<evidence type="ECO:0000313" key="1">
    <source>
        <dbReference type="EMBL" id="KAK7694804.1"/>
    </source>
</evidence>
<dbReference type="Proteomes" id="UP001385951">
    <property type="component" value="Unassembled WGS sequence"/>
</dbReference>
<gene>
    <name evidence="1" type="ORF">QCA50_001992</name>
</gene>
<comment type="caution">
    <text evidence="1">The sequence shown here is derived from an EMBL/GenBank/DDBJ whole genome shotgun (WGS) entry which is preliminary data.</text>
</comment>
<dbReference type="EMBL" id="JASBNA010000002">
    <property type="protein sequence ID" value="KAK7694804.1"/>
    <property type="molecule type" value="Genomic_DNA"/>
</dbReference>
<evidence type="ECO:0000313" key="2">
    <source>
        <dbReference type="Proteomes" id="UP001385951"/>
    </source>
</evidence>
<evidence type="ECO:0008006" key="3">
    <source>
        <dbReference type="Google" id="ProtNLM"/>
    </source>
</evidence>
<organism evidence="1 2">
    <name type="scientific">Cerrena zonata</name>
    <dbReference type="NCBI Taxonomy" id="2478898"/>
    <lineage>
        <taxon>Eukaryota</taxon>
        <taxon>Fungi</taxon>
        <taxon>Dikarya</taxon>
        <taxon>Basidiomycota</taxon>
        <taxon>Agaricomycotina</taxon>
        <taxon>Agaricomycetes</taxon>
        <taxon>Polyporales</taxon>
        <taxon>Cerrenaceae</taxon>
        <taxon>Cerrena</taxon>
    </lineage>
</organism>
<keyword evidence="2" id="KW-1185">Reference proteome</keyword>
<protein>
    <recommendedName>
        <fullName evidence="3">F-box domain-containing protein</fullName>
    </recommendedName>
</protein>
<accession>A0AAW0GUL9</accession>
<dbReference type="SUPFAM" id="SSF52047">
    <property type="entry name" value="RNI-like"/>
    <property type="match status" value="1"/>
</dbReference>
<sequence length="379" mass="42200">MTRLCIPPELCDYTIDYLHDDPSSLKQCSLTCKSWLPAARYHLFGRVEIHSQYSCDAFYRVLSGAPEIGAIIHQLDISSSILGELMGAKAKARGISPLVMIPPLLLSLLPNVKVLTISALTMKAALHNQWSGGITSVTQLTLHGCFFDSMGQFIDLYHSFPCLETLSLTDTRWKSSKYLHSRDRPVGTTHLRSLSLGKGLAIACLVDWFVEQYACSNLTFLSAYCSSQEDVTALAALITQAAHLEHCEFQWYGFAHDNVIRLPDAFSLVDCTSLKKLYIRCPVMYDQSLPWVTSLLSRAPTQLLERIDLEVRLLGSADAIDWAGITRILSPTMFKSLLSLKLGVILWSSIGTTPRDVESMIRGYLAPLERHGILKMTVL</sequence>
<proteinExistence type="predicted"/>
<dbReference type="Gene3D" id="3.80.10.10">
    <property type="entry name" value="Ribonuclease Inhibitor"/>
    <property type="match status" value="1"/>
</dbReference>
<dbReference type="InterPro" id="IPR032675">
    <property type="entry name" value="LRR_dom_sf"/>
</dbReference>
<dbReference type="AlphaFoldDB" id="A0AAW0GUL9"/>
<reference evidence="1 2" key="1">
    <citation type="submission" date="2022-09" db="EMBL/GenBank/DDBJ databases">
        <authorList>
            <person name="Palmer J.M."/>
        </authorList>
    </citation>
    <scope>NUCLEOTIDE SEQUENCE [LARGE SCALE GENOMIC DNA]</scope>
    <source>
        <strain evidence="1 2">DSM 7382</strain>
    </source>
</reference>
<name>A0AAW0GUL9_9APHY</name>